<accession>A0A0F9BQ83</accession>
<comment type="caution">
    <text evidence="1">The sequence shown here is derived from an EMBL/GenBank/DDBJ whole genome shotgun (WGS) entry which is preliminary data.</text>
</comment>
<organism evidence="1">
    <name type="scientific">marine sediment metagenome</name>
    <dbReference type="NCBI Taxonomy" id="412755"/>
    <lineage>
        <taxon>unclassified sequences</taxon>
        <taxon>metagenomes</taxon>
        <taxon>ecological metagenomes</taxon>
    </lineage>
</organism>
<dbReference type="EMBL" id="LAZR01050805">
    <property type="protein sequence ID" value="KKK86526.1"/>
    <property type="molecule type" value="Genomic_DNA"/>
</dbReference>
<sequence>MKKTNLFKPGTANYYRDALNLISCVALCYDGYNPSSAKQMRELVDELKSMADNALEHNKLYCEVEKGDK</sequence>
<reference evidence="1" key="1">
    <citation type="journal article" date="2015" name="Nature">
        <title>Complex archaea that bridge the gap between prokaryotes and eukaryotes.</title>
        <authorList>
            <person name="Spang A."/>
            <person name="Saw J.H."/>
            <person name="Jorgensen S.L."/>
            <person name="Zaremba-Niedzwiedzka K."/>
            <person name="Martijn J."/>
            <person name="Lind A.E."/>
            <person name="van Eijk R."/>
            <person name="Schleper C."/>
            <person name="Guy L."/>
            <person name="Ettema T.J."/>
        </authorList>
    </citation>
    <scope>NUCLEOTIDE SEQUENCE</scope>
</reference>
<protein>
    <submittedName>
        <fullName evidence="1">Uncharacterized protein</fullName>
    </submittedName>
</protein>
<name>A0A0F9BQ83_9ZZZZ</name>
<evidence type="ECO:0000313" key="1">
    <source>
        <dbReference type="EMBL" id="KKK86526.1"/>
    </source>
</evidence>
<gene>
    <name evidence="1" type="ORF">LCGC14_2762340</name>
</gene>
<dbReference type="AlphaFoldDB" id="A0A0F9BQ83"/>
<proteinExistence type="predicted"/>